<comment type="caution">
    <text evidence="1">The sequence shown here is derived from an EMBL/GenBank/DDBJ whole genome shotgun (WGS) entry which is preliminary data.</text>
</comment>
<organism evidence="1 2">
    <name type="scientific">Candidatus Taylorbacteria bacterium RIFCSPLOWO2_01_FULL_48_100</name>
    <dbReference type="NCBI Taxonomy" id="1802322"/>
    <lineage>
        <taxon>Bacteria</taxon>
        <taxon>Candidatus Tayloriibacteriota</taxon>
    </lineage>
</organism>
<evidence type="ECO:0000313" key="1">
    <source>
        <dbReference type="EMBL" id="OHA34032.1"/>
    </source>
</evidence>
<gene>
    <name evidence="1" type="ORF">A2938_03080</name>
</gene>
<dbReference type="Proteomes" id="UP000177797">
    <property type="component" value="Unassembled WGS sequence"/>
</dbReference>
<protein>
    <submittedName>
        <fullName evidence="1">Uncharacterized protein</fullName>
    </submittedName>
</protein>
<dbReference type="EMBL" id="MHSA01000019">
    <property type="protein sequence ID" value="OHA34032.1"/>
    <property type="molecule type" value="Genomic_DNA"/>
</dbReference>
<evidence type="ECO:0000313" key="2">
    <source>
        <dbReference type="Proteomes" id="UP000177797"/>
    </source>
</evidence>
<proteinExistence type="predicted"/>
<accession>A0A1G2NFB5</accession>
<reference evidence="1 2" key="1">
    <citation type="journal article" date="2016" name="Nat. Commun.">
        <title>Thousands of microbial genomes shed light on interconnected biogeochemical processes in an aquifer system.</title>
        <authorList>
            <person name="Anantharaman K."/>
            <person name="Brown C.T."/>
            <person name="Hug L.A."/>
            <person name="Sharon I."/>
            <person name="Castelle C.J."/>
            <person name="Probst A.J."/>
            <person name="Thomas B.C."/>
            <person name="Singh A."/>
            <person name="Wilkins M.J."/>
            <person name="Karaoz U."/>
            <person name="Brodie E.L."/>
            <person name="Williams K.H."/>
            <person name="Hubbard S.S."/>
            <person name="Banfield J.F."/>
        </authorList>
    </citation>
    <scope>NUCLEOTIDE SEQUENCE [LARGE SCALE GENOMIC DNA]</scope>
</reference>
<dbReference type="AlphaFoldDB" id="A0A1G2NFB5"/>
<sequence length="76" mass="8831">MSITHAGNEFDLTLGWRGEVPGDFKLRLSTTLFNLHPIETWWTKDVAVQSLWLSKQFDFGKHSLIPDFSVREGRRL</sequence>
<name>A0A1G2NFB5_9BACT</name>